<evidence type="ECO:0000313" key="2">
    <source>
        <dbReference type="Proteomes" id="UP001163603"/>
    </source>
</evidence>
<name>A0ACC0Z415_9ROSI</name>
<evidence type="ECO:0000313" key="1">
    <source>
        <dbReference type="EMBL" id="KAJ0045915.1"/>
    </source>
</evidence>
<accession>A0ACC0Z415</accession>
<proteinExistence type="predicted"/>
<sequence>MASLSKTALVYVLVITIFYVPSFEGRKILSVEKMMAVPSLEENLVLSGFNKEATSTLSSGKQFDYKLGTNEKLRGMNIAKDVPVLKSSVPSPGIGN</sequence>
<comment type="caution">
    <text evidence="1">The sequence shown here is derived from an EMBL/GenBank/DDBJ whole genome shotgun (WGS) entry which is preliminary data.</text>
</comment>
<gene>
    <name evidence="1" type="ORF">Pint_04771</name>
</gene>
<organism evidence="1 2">
    <name type="scientific">Pistacia integerrima</name>
    <dbReference type="NCBI Taxonomy" id="434235"/>
    <lineage>
        <taxon>Eukaryota</taxon>
        <taxon>Viridiplantae</taxon>
        <taxon>Streptophyta</taxon>
        <taxon>Embryophyta</taxon>
        <taxon>Tracheophyta</taxon>
        <taxon>Spermatophyta</taxon>
        <taxon>Magnoliopsida</taxon>
        <taxon>eudicotyledons</taxon>
        <taxon>Gunneridae</taxon>
        <taxon>Pentapetalae</taxon>
        <taxon>rosids</taxon>
        <taxon>malvids</taxon>
        <taxon>Sapindales</taxon>
        <taxon>Anacardiaceae</taxon>
        <taxon>Pistacia</taxon>
    </lineage>
</organism>
<keyword evidence="2" id="KW-1185">Reference proteome</keyword>
<protein>
    <submittedName>
        <fullName evidence="1">Uncharacterized protein</fullName>
    </submittedName>
</protein>
<reference evidence="2" key="1">
    <citation type="journal article" date="2023" name="G3 (Bethesda)">
        <title>Genome assembly and association tests identify interacting loci associated with vigor, precocity, and sex in interspecific pistachio rootstocks.</title>
        <authorList>
            <person name="Palmer W."/>
            <person name="Jacygrad E."/>
            <person name="Sagayaradj S."/>
            <person name="Cavanaugh K."/>
            <person name="Han R."/>
            <person name="Bertier L."/>
            <person name="Beede B."/>
            <person name="Kafkas S."/>
            <person name="Golino D."/>
            <person name="Preece J."/>
            <person name="Michelmore R."/>
        </authorList>
    </citation>
    <scope>NUCLEOTIDE SEQUENCE [LARGE SCALE GENOMIC DNA]</scope>
</reference>
<dbReference type="Proteomes" id="UP001163603">
    <property type="component" value="Chromosome 3"/>
</dbReference>
<dbReference type="EMBL" id="CM047738">
    <property type="protein sequence ID" value="KAJ0045915.1"/>
    <property type="molecule type" value="Genomic_DNA"/>
</dbReference>